<keyword evidence="2" id="KW-1185">Reference proteome</keyword>
<comment type="caution">
    <text evidence="1">The sequence shown here is derived from an EMBL/GenBank/DDBJ whole genome shotgun (WGS) entry which is preliminary data.</text>
</comment>
<name>A0ACA9LLQ5_9GLOM</name>
<organism evidence="1 2">
    <name type="scientific">Acaulospora colombiana</name>
    <dbReference type="NCBI Taxonomy" id="27376"/>
    <lineage>
        <taxon>Eukaryota</taxon>
        <taxon>Fungi</taxon>
        <taxon>Fungi incertae sedis</taxon>
        <taxon>Mucoromycota</taxon>
        <taxon>Glomeromycotina</taxon>
        <taxon>Glomeromycetes</taxon>
        <taxon>Diversisporales</taxon>
        <taxon>Acaulosporaceae</taxon>
        <taxon>Acaulospora</taxon>
    </lineage>
</organism>
<reference evidence="1" key="1">
    <citation type="submission" date="2021-06" db="EMBL/GenBank/DDBJ databases">
        <authorList>
            <person name="Kallberg Y."/>
            <person name="Tangrot J."/>
            <person name="Rosling A."/>
        </authorList>
    </citation>
    <scope>NUCLEOTIDE SEQUENCE</scope>
    <source>
        <strain evidence="1">CL356</strain>
    </source>
</reference>
<proteinExistence type="predicted"/>
<gene>
    <name evidence="1" type="ORF">ACOLOM_LOCUS4194</name>
</gene>
<dbReference type="Proteomes" id="UP000789525">
    <property type="component" value="Unassembled WGS sequence"/>
</dbReference>
<accession>A0ACA9LLQ5</accession>
<dbReference type="EMBL" id="CAJVPT010006732">
    <property type="protein sequence ID" value="CAG8534021.1"/>
    <property type="molecule type" value="Genomic_DNA"/>
</dbReference>
<sequence>MSTAAIAIGLTVGLLVLFFVFVLLFFKLRRGRNRTVPIDILAHKNQSKSATSSNSSLRPSKKSSTRSSHDFISEKSKTQKNLFLQLETQLDPSPKTLPQQTPPDPSGPPIGDSPRSSQEVRRDKNASPRRNSPHSNEERTLPIPRSQSPQNSQVLIEGNLQDTDEVPYYTQKPPQIPPNDPSPPSSPVRSSRSLDRPGYSPDEDNPGPYPPAQPAQKRGLSRSSRQRSPYRARGGRSSSSNS</sequence>
<protein>
    <submittedName>
        <fullName evidence="1">13414_t:CDS:1</fullName>
    </submittedName>
</protein>
<evidence type="ECO:0000313" key="1">
    <source>
        <dbReference type="EMBL" id="CAG8534021.1"/>
    </source>
</evidence>
<evidence type="ECO:0000313" key="2">
    <source>
        <dbReference type="Proteomes" id="UP000789525"/>
    </source>
</evidence>